<dbReference type="InterPro" id="IPR044611">
    <property type="entry name" value="E3A/B/C-like"/>
</dbReference>
<feature type="compositionally biased region" description="Low complexity" evidence="6">
    <location>
        <begin position="15"/>
        <end position="29"/>
    </location>
</feature>
<dbReference type="GO" id="GO:0000209">
    <property type="term" value="P:protein polyubiquitination"/>
    <property type="evidence" value="ECO:0007669"/>
    <property type="project" value="InterPro"/>
</dbReference>
<keyword evidence="3" id="KW-0808">Transferase</keyword>
<reference evidence="8 9" key="1">
    <citation type="submission" date="2015-03" db="EMBL/GenBank/DDBJ databases">
        <title>Genomics and transcriptomics of the oil-accumulating basidiomycete yeast T. oleaginosus allow insights into substrate utilization and the diverse evolutionary trajectories of mating systems in fungi.</title>
        <authorList>
            <consortium name="DOE Joint Genome Institute"/>
            <person name="Kourist R."/>
            <person name="Kracht O."/>
            <person name="Bracharz F."/>
            <person name="Lipzen A."/>
            <person name="Nolan M."/>
            <person name="Ohm R."/>
            <person name="Grigoriev I."/>
            <person name="Sun S."/>
            <person name="Heitman J."/>
            <person name="Bruck T."/>
            <person name="Nowrousian M."/>
        </authorList>
    </citation>
    <scope>NUCLEOTIDE SEQUENCE [LARGE SCALE GENOMIC DNA]</scope>
    <source>
        <strain evidence="8 9">IBC0246</strain>
    </source>
</reference>
<dbReference type="InterPro" id="IPR035983">
    <property type="entry name" value="Hect_E3_ubiquitin_ligase"/>
</dbReference>
<accession>A0A0J0XQ90</accession>
<dbReference type="Gene3D" id="3.30.2410.10">
    <property type="entry name" value="Hect, E3 ligase catalytic domain"/>
    <property type="match status" value="1"/>
</dbReference>
<keyword evidence="9" id="KW-1185">Reference proteome</keyword>
<dbReference type="PROSITE" id="PS50237">
    <property type="entry name" value="HECT"/>
    <property type="match status" value="1"/>
</dbReference>
<evidence type="ECO:0000256" key="4">
    <source>
        <dbReference type="ARBA" id="ARBA00022786"/>
    </source>
</evidence>
<dbReference type="RefSeq" id="XP_018279759.1">
    <property type="nucleotide sequence ID" value="XM_018422820.1"/>
</dbReference>
<sequence length="1010" mass="111307">MWNPDGSGRHPPVDLSTRSSSSPTALLSSIRAQREEREAQRRLEAAATTVQKVWRGRSAASAVRADILAQLEAGVSVQEGARALLLLLRGRGERARVGALLVKWTTAALARGPEGQVFGALVAEDAFAFGILLASILRFVSTSPRNETSAKLLTSLEAFLKPAAYTNLPPDCMSEVVAALGARAWIETLADITEALATAKRRHPLLLPVIRLVTAPTALVPLTTESPLLPPLVHTFLAIPALPSSIPLASLTHLSSSLPIFSILLPASAANPLLLKQGRLADELGRTYFLANLATFGITGGMLQRTGAPGKRAWMSVVGAILPTLGEGWSAWTESSVSGAAGVAAAAVMDVDDGSEDDDTAPIAPERPRLPLGIAKALALLASPQHIGTLASYATSSGSLADFSTYALNILVAFRGSPKWEGTLDALLDGNRGRALIKLLWREGVRGKWNNAPDQWSQFSKNPQKSMLLLLTYVYNHYLFLTPDDEFFSANNPLSLDEVLELSSTWRDLAFWGYLNGVGQGVRGAGTEADRRLFTQGVVRVTERNGRRKFAPDEYWVMDSNLRDGFIDAVKYEDELLELETRAANDSHGIARPQQSANVRQFMSRRQLANSRISPRLGLLNNMPMAVPFSTRLQVFREFIRADRKRLGIQRYGRARHRVSIRRSHLAEDGFRQLNSLGPGLKNIVEITFIDQWGNEEAGIDGGGLFKEFLHNLSKEAFDTERGLWLANLRNELYPNPHSYAKESHQLEWYSFIGRLLGKALYANMLVDVTFAGFFLAKWLGRQSYVDDLASLDQELYRGLIQLKNYPNPEELSLTFSVTENEFGVAKNVDLIPGGSEIPVTAENRHEYIALVCKYKLDWQFAAQSEAFFAGLSDLIDPRWLRMFDQNELAQLLGGEETPIDIMDLRKHTTVTGFEDERTPAMFWRVVDSFSEEQKRQLLTFVTSCSRPPLLGFAQLNPPFGVRNGGSDKSRLPTASSCANLLKLPDYRDEAMLRSKLLQAITSGAGFDMS</sequence>
<keyword evidence="4 5" id="KW-0833">Ubl conjugation pathway</keyword>
<evidence type="ECO:0000256" key="6">
    <source>
        <dbReference type="SAM" id="MobiDB-lite"/>
    </source>
</evidence>
<evidence type="ECO:0000256" key="1">
    <source>
        <dbReference type="ARBA" id="ARBA00000885"/>
    </source>
</evidence>
<dbReference type="CDD" id="cd00078">
    <property type="entry name" value="HECTc"/>
    <property type="match status" value="1"/>
</dbReference>
<dbReference type="CDD" id="cd23767">
    <property type="entry name" value="IQCD"/>
    <property type="match status" value="1"/>
</dbReference>
<dbReference type="STRING" id="879819.A0A0J0XQ90"/>
<evidence type="ECO:0000256" key="3">
    <source>
        <dbReference type="ARBA" id="ARBA00022679"/>
    </source>
</evidence>
<evidence type="ECO:0000313" key="8">
    <source>
        <dbReference type="EMBL" id="KLT43268.1"/>
    </source>
</evidence>
<protein>
    <recommendedName>
        <fullName evidence="2">HECT-type E3 ubiquitin transferase</fullName>
        <ecNumber evidence="2">2.3.2.26</ecNumber>
    </recommendedName>
</protein>
<dbReference type="SUPFAM" id="SSF56204">
    <property type="entry name" value="Hect, E3 ligase catalytic domain"/>
    <property type="match status" value="1"/>
</dbReference>
<evidence type="ECO:0000313" key="9">
    <source>
        <dbReference type="Proteomes" id="UP000053611"/>
    </source>
</evidence>
<dbReference type="Gene3D" id="3.90.1750.10">
    <property type="entry name" value="Hect, E3 ligase catalytic domains"/>
    <property type="match status" value="1"/>
</dbReference>
<dbReference type="FunFam" id="3.30.2410.10:FF:000011">
    <property type="entry name" value="Putative Ubiquitin-protein ligase E3C"/>
    <property type="match status" value="1"/>
</dbReference>
<dbReference type="InterPro" id="IPR000569">
    <property type="entry name" value="HECT_dom"/>
</dbReference>
<dbReference type="GO" id="GO:0061630">
    <property type="term" value="F:ubiquitin protein ligase activity"/>
    <property type="evidence" value="ECO:0007669"/>
    <property type="project" value="UniProtKB-EC"/>
</dbReference>
<dbReference type="AlphaFoldDB" id="A0A0J0XQ90"/>
<evidence type="ECO:0000259" key="7">
    <source>
        <dbReference type="PROSITE" id="PS50237"/>
    </source>
</evidence>
<evidence type="ECO:0000256" key="5">
    <source>
        <dbReference type="PROSITE-ProRule" id="PRU00104"/>
    </source>
</evidence>
<comment type="catalytic activity">
    <reaction evidence="1">
        <text>S-ubiquitinyl-[E2 ubiquitin-conjugating enzyme]-L-cysteine + [acceptor protein]-L-lysine = [E2 ubiquitin-conjugating enzyme]-L-cysteine + N(6)-ubiquitinyl-[acceptor protein]-L-lysine.</text>
        <dbReference type="EC" id="2.3.2.26"/>
    </reaction>
</comment>
<dbReference type="GO" id="GO:0006511">
    <property type="term" value="P:ubiquitin-dependent protein catabolic process"/>
    <property type="evidence" value="ECO:0007669"/>
    <property type="project" value="TreeGrafter"/>
</dbReference>
<dbReference type="SMART" id="SM00119">
    <property type="entry name" value="HECTc"/>
    <property type="match status" value="1"/>
</dbReference>
<dbReference type="EC" id="2.3.2.26" evidence="2"/>
<dbReference type="EMBL" id="KQ087196">
    <property type="protein sequence ID" value="KLT43268.1"/>
    <property type="molecule type" value="Genomic_DNA"/>
</dbReference>
<evidence type="ECO:0000256" key="2">
    <source>
        <dbReference type="ARBA" id="ARBA00012485"/>
    </source>
</evidence>
<dbReference type="Proteomes" id="UP000053611">
    <property type="component" value="Unassembled WGS sequence"/>
</dbReference>
<feature type="domain" description="HECT" evidence="7">
    <location>
        <begin position="681"/>
        <end position="1010"/>
    </location>
</feature>
<dbReference type="PANTHER" id="PTHR45700">
    <property type="entry name" value="UBIQUITIN-PROTEIN LIGASE E3C"/>
    <property type="match status" value="1"/>
</dbReference>
<dbReference type="OrthoDB" id="8068875at2759"/>
<proteinExistence type="predicted"/>
<dbReference type="Gene3D" id="3.30.2160.10">
    <property type="entry name" value="Hect, E3 ligase catalytic domain"/>
    <property type="match status" value="1"/>
</dbReference>
<name>A0A0J0XQ90_9TREE</name>
<dbReference type="FunFam" id="3.30.2160.10:FF:000002">
    <property type="entry name" value="Putative Ubiquitin-protein ligase E3C"/>
    <property type="match status" value="1"/>
</dbReference>
<gene>
    <name evidence="8" type="ORF">CC85DRAFT_284613</name>
</gene>
<dbReference type="GeneID" id="28983423"/>
<organism evidence="8 9">
    <name type="scientific">Cutaneotrichosporon oleaginosum</name>
    <dbReference type="NCBI Taxonomy" id="879819"/>
    <lineage>
        <taxon>Eukaryota</taxon>
        <taxon>Fungi</taxon>
        <taxon>Dikarya</taxon>
        <taxon>Basidiomycota</taxon>
        <taxon>Agaricomycotina</taxon>
        <taxon>Tremellomycetes</taxon>
        <taxon>Trichosporonales</taxon>
        <taxon>Trichosporonaceae</taxon>
        <taxon>Cutaneotrichosporon</taxon>
    </lineage>
</organism>
<dbReference type="PANTHER" id="PTHR45700:SF2">
    <property type="entry name" value="UBIQUITIN-PROTEIN LIGASE E3C"/>
    <property type="match status" value="1"/>
</dbReference>
<feature type="active site" description="Glycyl thioester intermediate" evidence="5">
    <location>
        <position position="978"/>
    </location>
</feature>
<dbReference type="Pfam" id="PF00632">
    <property type="entry name" value="HECT"/>
    <property type="match status" value="1"/>
</dbReference>
<feature type="region of interest" description="Disordered" evidence="6">
    <location>
        <begin position="1"/>
        <end position="29"/>
    </location>
</feature>